<sequence length="82" mass="9234">MDAPVLPHRSHHSFQLAGERLRAHYARHQSTAAFWDAYQQIQAELTAEFPELRTELCNRLAVLAQGLGAVEQAQLLDPLEIS</sequence>
<evidence type="ECO:0000313" key="2">
    <source>
        <dbReference type="Proteomes" id="UP000050836"/>
    </source>
</evidence>
<proteinExistence type="predicted"/>
<keyword evidence="2" id="KW-1185">Reference proteome</keyword>
<dbReference type="Proteomes" id="UP000050836">
    <property type="component" value="Unassembled WGS sequence"/>
</dbReference>
<dbReference type="RefSeq" id="WP_054658104.1">
    <property type="nucleotide sequence ID" value="NZ_BAZI01000054.1"/>
</dbReference>
<reference evidence="1 2" key="1">
    <citation type="submission" date="2015-10" db="EMBL/GenBank/DDBJ databases">
        <title>Genome sequencing and analysis of members of genus Stenotrophomonas.</title>
        <authorList>
            <person name="Patil P.P."/>
            <person name="Midha S."/>
            <person name="Patil P.B."/>
        </authorList>
    </citation>
    <scope>NUCLEOTIDE SEQUENCE [LARGE SCALE GENOMIC DNA]</scope>
    <source>
        <strain evidence="1 2">JCM 9942</strain>
    </source>
</reference>
<dbReference type="OrthoDB" id="6043043at2"/>
<evidence type="ECO:0000313" key="1">
    <source>
        <dbReference type="EMBL" id="KRG44259.1"/>
    </source>
</evidence>
<name>A0A0R0AV85_9GAMM</name>
<dbReference type="AlphaFoldDB" id="A0A0R0AV85"/>
<gene>
    <name evidence="1" type="ORF">ARC78_05570</name>
</gene>
<organism evidence="1 2">
    <name type="scientific">Stenotrophomonas pictorum JCM 9942</name>
    <dbReference type="NCBI Taxonomy" id="1236960"/>
    <lineage>
        <taxon>Bacteria</taxon>
        <taxon>Pseudomonadati</taxon>
        <taxon>Pseudomonadota</taxon>
        <taxon>Gammaproteobacteria</taxon>
        <taxon>Lysobacterales</taxon>
        <taxon>Lysobacteraceae</taxon>
        <taxon>Stenotrophomonas</taxon>
    </lineage>
</organism>
<accession>A0A0R0AV85</accession>
<comment type="caution">
    <text evidence="1">The sequence shown here is derived from an EMBL/GenBank/DDBJ whole genome shotgun (WGS) entry which is preliminary data.</text>
</comment>
<protein>
    <submittedName>
        <fullName evidence="1">Uncharacterized protein</fullName>
    </submittedName>
</protein>
<dbReference type="EMBL" id="LLXS01000008">
    <property type="protein sequence ID" value="KRG44259.1"/>
    <property type="molecule type" value="Genomic_DNA"/>
</dbReference>